<name>A0ACC0I933_9ERIC</name>
<dbReference type="EMBL" id="CM045763">
    <property type="protein sequence ID" value="KAI8020816.1"/>
    <property type="molecule type" value="Genomic_DNA"/>
</dbReference>
<reference evidence="1 2" key="1">
    <citation type="journal article" date="2022" name="Plant J.">
        <title>Chromosome-level genome of Camellia lanceoleosa provides a valuable resource for understanding genome evolution and self-incompatibility.</title>
        <authorList>
            <person name="Gong W."/>
            <person name="Xiao S."/>
            <person name="Wang L."/>
            <person name="Liao Z."/>
            <person name="Chang Y."/>
            <person name="Mo W."/>
            <person name="Hu G."/>
            <person name="Li W."/>
            <person name="Zhao G."/>
            <person name="Zhu H."/>
            <person name="Hu X."/>
            <person name="Ji K."/>
            <person name="Xiang X."/>
            <person name="Song Q."/>
            <person name="Yuan D."/>
            <person name="Jin S."/>
            <person name="Zhang L."/>
        </authorList>
    </citation>
    <scope>NUCLEOTIDE SEQUENCE [LARGE SCALE GENOMIC DNA]</scope>
    <source>
        <strain evidence="1">SQ_2022a</strain>
    </source>
</reference>
<accession>A0ACC0I933</accession>
<proteinExistence type="predicted"/>
<sequence length="153" mass="17112">MGGCMGCYSKPTPVIAVDAPAKKLRIGQRVRKSSAYEDFWSTSTYEMDNNAVHSQRSISSISVSNESLSSGPGSSSNHSEFVNHGLLLWNQTRLQWIGNKRSKNHGQVCEPRLSWNATYESLLSTNKRFTQPIPLSEMVEFLADIWEHEGSCD</sequence>
<dbReference type="Proteomes" id="UP001060215">
    <property type="component" value="Chromosome 6"/>
</dbReference>
<evidence type="ECO:0000313" key="2">
    <source>
        <dbReference type="Proteomes" id="UP001060215"/>
    </source>
</evidence>
<evidence type="ECO:0000313" key="1">
    <source>
        <dbReference type="EMBL" id="KAI8020816.1"/>
    </source>
</evidence>
<comment type="caution">
    <text evidence="1">The sequence shown here is derived from an EMBL/GenBank/DDBJ whole genome shotgun (WGS) entry which is preliminary data.</text>
</comment>
<gene>
    <name evidence="1" type="ORF">LOK49_LG03G01529</name>
</gene>
<keyword evidence="2" id="KW-1185">Reference proteome</keyword>
<protein>
    <submittedName>
        <fullName evidence="1">Uncharacterized protein</fullName>
    </submittedName>
</protein>
<organism evidence="1 2">
    <name type="scientific">Camellia lanceoleosa</name>
    <dbReference type="NCBI Taxonomy" id="1840588"/>
    <lineage>
        <taxon>Eukaryota</taxon>
        <taxon>Viridiplantae</taxon>
        <taxon>Streptophyta</taxon>
        <taxon>Embryophyta</taxon>
        <taxon>Tracheophyta</taxon>
        <taxon>Spermatophyta</taxon>
        <taxon>Magnoliopsida</taxon>
        <taxon>eudicotyledons</taxon>
        <taxon>Gunneridae</taxon>
        <taxon>Pentapetalae</taxon>
        <taxon>asterids</taxon>
        <taxon>Ericales</taxon>
        <taxon>Theaceae</taxon>
        <taxon>Camellia</taxon>
    </lineage>
</organism>